<name>A0A848FFA3_9BURK</name>
<dbReference type="RefSeq" id="WP_169161734.1">
    <property type="nucleotide sequence ID" value="NZ_JABBFW010000013.1"/>
</dbReference>
<keyword evidence="2" id="KW-1185">Reference proteome</keyword>
<evidence type="ECO:0000313" key="1">
    <source>
        <dbReference type="EMBL" id="NML16830.1"/>
    </source>
</evidence>
<protein>
    <submittedName>
        <fullName evidence="1">Uncharacterized protein</fullName>
    </submittedName>
</protein>
<organism evidence="1 2">
    <name type="scientific">Azohydromonas caseinilytica</name>
    <dbReference type="NCBI Taxonomy" id="2728836"/>
    <lineage>
        <taxon>Bacteria</taxon>
        <taxon>Pseudomonadati</taxon>
        <taxon>Pseudomonadota</taxon>
        <taxon>Betaproteobacteria</taxon>
        <taxon>Burkholderiales</taxon>
        <taxon>Sphaerotilaceae</taxon>
        <taxon>Azohydromonas</taxon>
    </lineage>
</organism>
<sequence length="93" mass="9859">MADKLRTGTVNDLEDSLAGAIEAAMQAEWHAAKGQFLPDGAAGQDRRILFVAIAKGVLGYLEAHQAELLTTVEKDTLEGHAHQLSFGVDRGGS</sequence>
<dbReference type="AlphaFoldDB" id="A0A848FFA3"/>
<dbReference type="Proteomes" id="UP000574067">
    <property type="component" value="Unassembled WGS sequence"/>
</dbReference>
<proteinExistence type="predicted"/>
<dbReference type="EMBL" id="JABBFW010000013">
    <property type="protein sequence ID" value="NML16830.1"/>
    <property type="molecule type" value="Genomic_DNA"/>
</dbReference>
<accession>A0A848FFA3</accession>
<gene>
    <name evidence="1" type="ORF">HHL10_17765</name>
</gene>
<comment type="caution">
    <text evidence="1">The sequence shown here is derived from an EMBL/GenBank/DDBJ whole genome shotgun (WGS) entry which is preliminary data.</text>
</comment>
<evidence type="ECO:0000313" key="2">
    <source>
        <dbReference type="Proteomes" id="UP000574067"/>
    </source>
</evidence>
<reference evidence="1 2" key="1">
    <citation type="submission" date="2020-04" db="EMBL/GenBank/DDBJ databases">
        <title>Azohydromonas sp. isolated from soil.</title>
        <authorList>
            <person name="Dahal R.H."/>
        </authorList>
    </citation>
    <scope>NUCLEOTIDE SEQUENCE [LARGE SCALE GENOMIC DNA]</scope>
    <source>
        <strain evidence="1 2">G-1-1-14</strain>
    </source>
</reference>